<evidence type="ECO:0000313" key="1">
    <source>
        <dbReference type="EMBL" id="NEZ46520.1"/>
    </source>
</evidence>
<dbReference type="RefSeq" id="WP_163248746.1">
    <property type="nucleotide sequence ID" value="NZ_SXDP01000002.1"/>
</dbReference>
<proteinExistence type="predicted"/>
<dbReference type="AlphaFoldDB" id="A0A6M0RA25"/>
<comment type="caution">
    <text evidence="1">The sequence shown here is derived from an EMBL/GenBank/DDBJ whole genome shotgun (WGS) entry which is preliminary data.</text>
</comment>
<organism evidence="1 2">
    <name type="scientific">Clostridium niameyense</name>
    <dbReference type="NCBI Taxonomy" id="1622073"/>
    <lineage>
        <taxon>Bacteria</taxon>
        <taxon>Bacillati</taxon>
        <taxon>Bacillota</taxon>
        <taxon>Clostridia</taxon>
        <taxon>Eubacteriales</taxon>
        <taxon>Clostridiaceae</taxon>
        <taxon>Clostridium</taxon>
    </lineage>
</organism>
<evidence type="ECO:0000313" key="2">
    <source>
        <dbReference type="Proteomes" id="UP000473885"/>
    </source>
</evidence>
<gene>
    <name evidence="1" type="ORF">FDF74_04730</name>
</gene>
<name>A0A6M0RA25_9CLOT</name>
<reference evidence="1 2" key="1">
    <citation type="submission" date="2019-04" db="EMBL/GenBank/DDBJ databases">
        <title>Genome sequencing of Clostridium botulinum Groups I-IV and Clostridium butyricum.</title>
        <authorList>
            <person name="Brunt J."/>
            <person name="Van Vliet A.H.M."/>
            <person name="Stringer S.C."/>
            <person name="Carter A.T."/>
            <person name="Peck M.W."/>
        </authorList>
    </citation>
    <scope>NUCLEOTIDE SEQUENCE [LARGE SCALE GENOMIC DNA]</scope>
    <source>
        <strain evidence="1 2">IFR 18/094</strain>
    </source>
</reference>
<keyword evidence="2" id="KW-1185">Reference proteome</keyword>
<accession>A0A6M0RA25</accession>
<protein>
    <submittedName>
        <fullName evidence="1">Uncharacterized protein</fullName>
    </submittedName>
</protein>
<sequence>MLSYKVNCAMSDLLEEAEKQEQLILQKEQDIQDIVGECEKALKNPNLVNSILKNIIEEHKQAI</sequence>
<dbReference type="EMBL" id="SXDP01000002">
    <property type="protein sequence ID" value="NEZ46520.1"/>
    <property type="molecule type" value="Genomic_DNA"/>
</dbReference>
<dbReference type="Proteomes" id="UP000473885">
    <property type="component" value="Unassembled WGS sequence"/>
</dbReference>